<dbReference type="RefSeq" id="WP_073628965.1">
    <property type="nucleotide sequence ID" value="NZ_FRXO01000004.1"/>
</dbReference>
<reference evidence="1 2" key="1">
    <citation type="submission" date="2016-12" db="EMBL/GenBank/DDBJ databases">
        <authorList>
            <person name="Song W.-J."/>
            <person name="Kurnit D.M."/>
        </authorList>
    </citation>
    <scope>NUCLEOTIDE SEQUENCE [LARGE SCALE GENOMIC DNA]</scope>
    <source>
        <strain evidence="1 2">DSM 19599</strain>
    </source>
</reference>
<dbReference type="STRING" id="1123029.SAMN02745172_02451"/>
<dbReference type="AlphaFoldDB" id="A0A1M7ZLN2"/>
<dbReference type="EMBL" id="FRXO01000004">
    <property type="protein sequence ID" value="SHO65804.1"/>
    <property type="molecule type" value="Genomic_DNA"/>
</dbReference>
<gene>
    <name evidence="1" type="ORF">SAMN02745172_02451</name>
</gene>
<organism evidence="1 2">
    <name type="scientific">Pseudoxanthobacter soli DSM 19599</name>
    <dbReference type="NCBI Taxonomy" id="1123029"/>
    <lineage>
        <taxon>Bacteria</taxon>
        <taxon>Pseudomonadati</taxon>
        <taxon>Pseudomonadota</taxon>
        <taxon>Alphaproteobacteria</taxon>
        <taxon>Hyphomicrobiales</taxon>
        <taxon>Segnochrobactraceae</taxon>
        <taxon>Pseudoxanthobacter</taxon>
    </lineage>
</organism>
<dbReference type="Proteomes" id="UP000186406">
    <property type="component" value="Unassembled WGS sequence"/>
</dbReference>
<evidence type="ECO:0000313" key="2">
    <source>
        <dbReference type="Proteomes" id="UP000186406"/>
    </source>
</evidence>
<keyword evidence="2" id="KW-1185">Reference proteome</keyword>
<sequence length="497" mass="49973">MNERVTAGGDGVWALPLPAGLTGGQPIHVRARQTRDGAPSGWSASVIVTPSLADVAEIDAAWAWAAAEGLSGQAARARVAGLLATSYGIMALIVGRGLAGATAGADFRLRRYWLPAPADPTAPAEVSEAVFFAQYTAASTSTRTYFDAAGVLRADLAANQPRFSYLGGSRRLVLENALTNKVFGRKHNPVDLSQLSKGGDAAAVLSVVDDSAALVAGGLGAICTSGTVYQLDNTAGTTEAIMGFSGPTGNVNPHCVQAWMRGSGTVSLRLADNTSAVSVPLTTAWAQYQSAAGVPTATNMTMRAIVPAGGVLYLILPGLYEAATAPHAPIIGDTIAQVTRVAEMCRLPAGMEAVLQGAAGTGLVQALPPRAGTSSTDVPVLLGGPVHPLIGLRSATAVRTMLDGAAVLDAVPGANILANGLGAAFAWDASGAVACANGGAVASSATSILPGIRSSAWLGRAGGGGYAKGDGLYDLVAMWPGRIANAAVQAAAVPYAP</sequence>
<evidence type="ECO:0000313" key="1">
    <source>
        <dbReference type="EMBL" id="SHO65804.1"/>
    </source>
</evidence>
<dbReference type="OrthoDB" id="8410049at2"/>
<name>A0A1M7ZLN2_9HYPH</name>
<protein>
    <submittedName>
        <fullName evidence="1">Uncharacterized protein</fullName>
    </submittedName>
</protein>
<accession>A0A1M7ZLN2</accession>
<proteinExistence type="predicted"/>